<reference evidence="2" key="1">
    <citation type="submission" date="2021-03" db="EMBL/GenBank/DDBJ databases">
        <title>Molecular epidemiology and mechanisms of colistin and carbapenem resistance in Enterobacteriaceae from clinical isolates, the environment and porcine samples in Pretoria, South Africa.</title>
        <authorList>
            <person name="Bogoshi D."/>
            <person name="Mbelle N.M."/>
            <person name="Naidoo V."/>
            <person name="Osei Sekyere J."/>
        </authorList>
    </citation>
    <scope>NUCLEOTIDE SEQUENCE</scope>
    <source>
        <strain evidence="2">C029</strain>
    </source>
</reference>
<dbReference type="InterPro" id="IPR044016">
    <property type="entry name" value="Big_13"/>
</dbReference>
<feature type="domain" description="Bacterial Ig-like" evidence="1">
    <location>
        <begin position="1"/>
        <end position="43"/>
    </location>
</feature>
<dbReference type="Proteomes" id="UP000664267">
    <property type="component" value="Unassembled WGS sequence"/>
</dbReference>
<evidence type="ECO:0000313" key="3">
    <source>
        <dbReference type="Proteomes" id="UP000664267"/>
    </source>
</evidence>
<gene>
    <name evidence="2" type="ORF">J4733_19785</name>
</gene>
<dbReference type="InterPro" id="IPR013783">
    <property type="entry name" value="Ig-like_fold"/>
</dbReference>
<comment type="caution">
    <text evidence="2">The sequence shown here is derived from an EMBL/GenBank/DDBJ whole genome shotgun (WGS) entry which is preliminary data.</text>
</comment>
<evidence type="ECO:0000313" key="2">
    <source>
        <dbReference type="EMBL" id="MBO2025799.1"/>
    </source>
</evidence>
<proteinExistence type="predicted"/>
<evidence type="ECO:0000259" key="1">
    <source>
        <dbReference type="Pfam" id="PF19077"/>
    </source>
</evidence>
<dbReference type="Gene3D" id="2.60.40.10">
    <property type="entry name" value="Immunoglobulins"/>
    <property type="match status" value="1"/>
</dbReference>
<accession>A0A939SRZ5</accession>
<organism evidence="2 3">
    <name type="scientific">Klebsiella pneumoniae</name>
    <dbReference type="NCBI Taxonomy" id="573"/>
    <lineage>
        <taxon>Bacteria</taxon>
        <taxon>Pseudomonadati</taxon>
        <taxon>Pseudomonadota</taxon>
        <taxon>Gammaproteobacteria</taxon>
        <taxon>Enterobacterales</taxon>
        <taxon>Enterobacteriaceae</taxon>
        <taxon>Klebsiella/Raoultella group</taxon>
        <taxon>Klebsiella</taxon>
        <taxon>Klebsiella pneumoniae complex</taxon>
    </lineage>
</organism>
<sequence>MTNDATPTISGTAQAGTTVTIYDGTTVLGKVVVGADGKWSLRSQN</sequence>
<dbReference type="AlphaFoldDB" id="A0A939SRZ5"/>
<protein>
    <recommendedName>
        <fullName evidence="1">Bacterial Ig-like domain-containing protein</fullName>
    </recommendedName>
</protein>
<dbReference type="Pfam" id="PF19077">
    <property type="entry name" value="Big_13"/>
    <property type="match status" value="1"/>
</dbReference>
<name>A0A939SRZ5_KLEPN</name>
<dbReference type="EMBL" id="JAGETN010000034">
    <property type="protein sequence ID" value="MBO2025799.1"/>
    <property type="molecule type" value="Genomic_DNA"/>
</dbReference>